<dbReference type="PROSITE" id="PS01281">
    <property type="entry name" value="GIDA_2"/>
    <property type="match status" value="1"/>
</dbReference>
<dbReference type="SMART" id="SM01228">
    <property type="entry name" value="GIDA_assoc_3"/>
    <property type="match status" value="1"/>
</dbReference>
<comment type="similarity">
    <text evidence="2">Belongs to the MnmG family.</text>
</comment>
<dbReference type="InterPro" id="IPR049312">
    <property type="entry name" value="GIDA_C_N"/>
</dbReference>
<comment type="cofactor">
    <cofactor evidence="1">
        <name>FAD</name>
        <dbReference type="ChEBI" id="CHEBI:57692"/>
    </cofactor>
</comment>
<keyword evidence="5" id="KW-0274">FAD</keyword>
<dbReference type="InterPro" id="IPR002218">
    <property type="entry name" value="MnmG-rel"/>
</dbReference>
<dbReference type="AlphaFoldDB" id="A0A3N4K5L3"/>
<dbReference type="GO" id="GO:0050660">
    <property type="term" value="F:flavin adenine dinucleotide binding"/>
    <property type="evidence" value="ECO:0007669"/>
    <property type="project" value="InterPro"/>
</dbReference>
<organism evidence="8 9">
    <name type="scientific">Choiromyces venosus 120613-1</name>
    <dbReference type="NCBI Taxonomy" id="1336337"/>
    <lineage>
        <taxon>Eukaryota</taxon>
        <taxon>Fungi</taxon>
        <taxon>Dikarya</taxon>
        <taxon>Ascomycota</taxon>
        <taxon>Pezizomycotina</taxon>
        <taxon>Pezizomycetes</taxon>
        <taxon>Pezizales</taxon>
        <taxon>Tuberaceae</taxon>
        <taxon>Choiromyces</taxon>
    </lineage>
</organism>
<dbReference type="InterPro" id="IPR044920">
    <property type="entry name" value="MnmG_C_subdom_sf"/>
</dbReference>
<evidence type="ECO:0000256" key="5">
    <source>
        <dbReference type="ARBA" id="ARBA00022827"/>
    </source>
</evidence>
<dbReference type="FunFam" id="1.10.150.570:FF:000001">
    <property type="entry name" value="tRNA uridine 5-carboxymethylaminomethyl modification enzyme MnmG"/>
    <property type="match status" value="1"/>
</dbReference>
<dbReference type="Pfam" id="PF01134">
    <property type="entry name" value="GIDA"/>
    <property type="match status" value="1"/>
</dbReference>
<dbReference type="InterPro" id="IPR036188">
    <property type="entry name" value="FAD/NAD-bd_sf"/>
</dbReference>
<proteinExistence type="inferred from homology"/>
<dbReference type="GO" id="GO:0070899">
    <property type="term" value="P:mitochondrial tRNA wobble uridine modification"/>
    <property type="evidence" value="ECO:0007669"/>
    <property type="project" value="UniProtKB-ARBA"/>
</dbReference>
<evidence type="ECO:0000256" key="2">
    <source>
        <dbReference type="ARBA" id="ARBA00007653"/>
    </source>
</evidence>
<dbReference type="InterPro" id="IPR020595">
    <property type="entry name" value="MnmG-rel_CS"/>
</dbReference>
<reference evidence="8 9" key="1">
    <citation type="journal article" date="2018" name="Nat. Ecol. Evol.">
        <title>Pezizomycetes genomes reveal the molecular basis of ectomycorrhizal truffle lifestyle.</title>
        <authorList>
            <person name="Murat C."/>
            <person name="Payen T."/>
            <person name="Noel B."/>
            <person name="Kuo A."/>
            <person name="Morin E."/>
            <person name="Chen J."/>
            <person name="Kohler A."/>
            <person name="Krizsan K."/>
            <person name="Balestrini R."/>
            <person name="Da Silva C."/>
            <person name="Montanini B."/>
            <person name="Hainaut M."/>
            <person name="Levati E."/>
            <person name="Barry K.W."/>
            <person name="Belfiori B."/>
            <person name="Cichocki N."/>
            <person name="Clum A."/>
            <person name="Dockter R.B."/>
            <person name="Fauchery L."/>
            <person name="Guy J."/>
            <person name="Iotti M."/>
            <person name="Le Tacon F."/>
            <person name="Lindquist E.A."/>
            <person name="Lipzen A."/>
            <person name="Malagnac F."/>
            <person name="Mello A."/>
            <person name="Molinier V."/>
            <person name="Miyauchi S."/>
            <person name="Poulain J."/>
            <person name="Riccioni C."/>
            <person name="Rubini A."/>
            <person name="Sitrit Y."/>
            <person name="Splivallo R."/>
            <person name="Traeger S."/>
            <person name="Wang M."/>
            <person name="Zifcakova L."/>
            <person name="Wipf D."/>
            <person name="Zambonelli A."/>
            <person name="Paolocci F."/>
            <person name="Nowrousian M."/>
            <person name="Ottonello S."/>
            <person name="Baldrian P."/>
            <person name="Spatafora J.W."/>
            <person name="Henrissat B."/>
            <person name="Nagy L.G."/>
            <person name="Aury J.M."/>
            <person name="Wincker P."/>
            <person name="Grigoriev I.V."/>
            <person name="Bonfante P."/>
            <person name="Martin F.M."/>
        </authorList>
    </citation>
    <scope>NUCLEOTIDE SEQUENCE [LARGE SCALE GENOMIC DNA]</scope>
    <source>
        <strain evidence="8 9">120613-1</strain>
    </source>
</reference>
<dbReference type="STRING" id="1336337.A0A3N4K5L3"/>
<dbReference type="PANTHER" id="PTHR11806">
    <property type="entry name" value="GLUCOSE INHIBITED DIVISION PROTEIN A"/>
    <property type="match status" value="1"/>
</dbReference>
<dbReference type="InterPro" id="IPR040131">
    <property type="entry name" value="MnmG_N"/>
</dbReference>
<dbReference type="InterPro" id="IPR004416">
    <property type="entry name" value="MnmG"/>
</dbReference>
<dbReference type="NCBIfam" id="TIGR00136">
    <property type="entry name" value="mnmG_gidA"/>
    <property type="match status" value="1"/>
</dbReference>
<dbReference type="EMBL" id="ML120352">
    <property type="protein sequence ID" value="RPB05847.1"/>
    <property type="molecule type" value="Genomic_DNA"/>
</dbReference>
<feature type="domain" description="tRNA uridine 5-carboxymethylaminomethyl modification enzyme C-terminal subdomain" evidence="7">
    <location>
        <begin position="590"/>
        <end position="661"/>
    </location>
</feature>
<evidence type="ECO:0000256" key="6">
    <source>
        <dbReference type="ARBA" id="ARBA00054993"/>
    </source>
</evidence>
<dbReference type="FunFam" id="3.50.50.60:FF:000145">
    <property type="entry name" value="tRNA uridine 5-carboxymethylaminomethyl modification enzyme"/>
    <property type="match status" value="1"/>
</dbReference>
<dbReference type="GO" id="GO:0005739">
    <property type="term" value="C:mitochondrion"/>
    <property type="evidence" value="ECO:0007669"/>
    <property type="project" value="GOC"/>
</dbReference>
<evidence type="ECO:0000256" key="1">
    <source>
        <dbReference type="ARBA" id="ARBA00001974"/>
    </source>
</evidence>
<dbReference type="Pfam" id="PF13932">
    <property type="entry name" value="SAM_GIDA_C"/>
    <property type="match status" value="1"/>
</dbReference>
<dbReference type="InterPro" id="IPR026904">
    <property type="entry name" value="MnmG_C"/>
</dbReference>
<dbReference type="Gene3D" id="3.50.50.60">
    <property type="entry name" value="FAD/NAD(P)-binding domain"/>
    <property type="match status" value="2"/>
</dbReference>
<dbReference type="GO" id="GO:0030488">
    <property type="term" value="P:tRNA methylation"/>
    <property type="evidence" value="ECO:0007669"/>
    <property type="project" value="TreeGrafter"/>
</dbReference>
<dbReference type="SUPFAM" id="SSF51905">
    <property type="entry name" value="FAD/NAD(P)-binding domain"/>
    <property type="match status" value="1"/>
</dbReference>
<evidence type="ECO:0000313" key="8">
    <source>
        <dbReference type="EMBL" id="RPB05847.1"/>
    </source>
</evidence>
<protein>
    <submittedName>
        <fullName evidence="8">Glucose-inhibited division protein A subfamily</fullName>
    </submittedName>
</protein>
<comment type="function">
    <text evidence="6">Component of the MSS1-MTO1 complex that catalyzes the 5-carboxymethylaminomethyluridine (cmnm(5)U) modification at the 34th wobble position (U34) of mitochondrial tRNAs.</text>
</comment>
<keyword evidence="4" id="KW-0819">tRNA processing</keyword>
<dbReference type="PANTHER" id="PTHR11806:SF0">
    <property type="entry name" value="PROTEIN MTO1 HOMOLOG, MITOCHONDRIAL"/>
    <property type="match status" value="1"/>
</dbReference>
<sequence length="692" mass="76893">MHYLLHTRLLLRRQGLKSLAHARLRPRGFATVSEDRSLNREFDVVVIGGGHAGSEACAAAARAGAKTALVTQKIDTIGTCSCNPSFGGIGKGIMIREVDALDGVCGRITDKAGIQFRMLNRSKGPAVWGPRAQIDRKLYKKYMQEELMGYPNLSILQGSVADVVMDRAPEGLMVDEEGHYGKITGVRLESGEVINTKHVVITTGTFLGGEIHIGLMVYPSGRMGEAATFGLSKSLREAGFNLGRLKTGTPPRIDGRTINYKNLLPQLGDDPPMPFSYMNEKVRIEQQLKCHSTNTTPESHNLLRQHLHESIHIRETIKGPRYCPSLESKIIRFENRQTHMIWLEPEGIDDHVVYPNGISMTVPAEVQERLLKTIPGLEEAKMLQPGYGVEYDYVDPRSLRATLETKIIKGLFLAGQVNGTTGYEEAAAQGVIAGINAGLSSQGKPQMTISRSDAYIGIMIDDLITKGVSEPYRMFTSRSEFRMSSRADNADLRLTQAGHDHGVVGDARWTHFQAELSLMEDFRSTLSGIAKSSSEWRKHGFILREDSARRNAFHLLRLPNMSVDKLAEMGAVEDLGRWPERIRTRIGIEGVYEPYVTKQADAVKAFERDEGLKLPVDIDYDRVVGLSYEEKVVLKQVRPESIGQARRVEGMTPTGCVHLLAYVEKKRRTEARAISAETQRARVIALGIDKEF</sequence>
<dbReference type="HAMAP" id="MF_00129">
    <property type="entry name" value="MnmG_GidA"/>
    <property type="match status" value="1"/>
</dbReference>
<dbReference type="FunFam" id="3.50.50.60:FF:000002">
    <property type="entry name" value="tRNA uridine 5-carboxymethylaminomethyl modification enzyme MnmG"/>
    <property type="match status" value="1"/>
</dbReference>
<dbReference type="InterPro" id="IPR047001">
    <property type="entry name" value="MnmG_C_subdom"/>
</dbReference>
<evidence type="ECO:0000313" key="9">
    <source>
        <dbReference type="Proteomes" id="UP000276215"/>
    </source>
</evidence>
<dbReference type="OrthoDB" id="3329at2759"/>
<dbReference type="Gene3D" id="1.10.150.570">
    <property type="entry name" value="GidA associated domain, C-terminal subdomain"/>
    <property type="match status" value="1"/>
</dbReference>
<evidence type="ECO:0000256" key="4">
    <source>
        <dbReference type="ARBA" id="ARBA00022694"/>
    </source>
</evidence>
<dbReference type="Pfam" id="PF21680">
    <property type="entry name" value="GIDA_C_1st"/>
    <property type="match status" value="1"/>
</dbReference>
<name>A0A3N4K5L3_9PEZI</name>
<evidence type="ECO:0000259" key="7">
    <source>
        <dbReference type="SMART" id="SM01228"/>
    </source>
</evidence>
<keyword evidence="9" id="KW-1185">Reference proteome</keyword>
<dbReference type="Proteomes" id="UP000276215">
    <property type="component" value="Unassembled WGS sequence"/>
</dbReference>
<dbReference type="PROSITE" id="PS01280">
    <property type="entry name" value="GIDA_1"/>
    <property type="match status" value="1"/>
</dbReference>
<keyword evidence="3" id="KW-0285">Flavoprotein</keyword>
<accession>A0A3N4K5L3</accession>
<evidence type="ECO:0000256" key="3">
    <source>
        <dbReference type="ARBA" id="ARBA00022630"/>
    </source>
</evidence>
<gene>
    <name evidence="8" type="ORF">L873DRAFT_1797623</name>
</gene>